<evidence type="ECO:0000313" key="2">
    <source>
        <dbReference type="Proteomes" id="UP001177003"/>
    </source>
</evidence>
<reference evidence="1" key="1">
    <citation type="submission" date="2023-04" db="EMBL/GenBank/DDBJ databases">
        <authorList>
            <person name="Vijverberg K."/>
            <person name="Xiong W."/>
            <person name="Schranz E."/>
        </authorList>
    </citation>
    <scope>NUCLEOTIDE SEQUENCE</scope>
</reference>
<protein>
    <submittedName>
        <fullName evidence="1">Uncharacterized protein</fullName>
    </submittedName>
</protein>
<proteinExistence type="predicted"/>
<organism evidence="1 2">
    <name type="scientific">Lactuca saligna</name>
    <name type="common">Willowleaf lettuce</name>
    <dbReference type="NCBI Taxonomy" id="75948"/>
    <lineage>
        <taxon>Eukaryota</taxon>
        <taxon>Viridiplantae</taxon>
        <taxon>Streptophyta</taxon>
        <taxon>Embryophyta</taxon>
        <taxon>Tracheophyta</taxon>
        <taxon>Spermatophyta</taxon>
        <taxon>Magnoliopsida</taxon>
        <taxon>eudicotyledons</taxon>
        <taxon>Gunneridae</taxon>
        <taxon>Pentapetalae</taxon>
        <taxon>asterids</taxon>
        <taxon>campanulids</taxon>
        <taxon>Asterales</taxon>
        <taxon>Asteraceae</taxon>
        <taxon>Cichorioideae</taxon>
        <taxon>Cichorieae</taxon>
        <taxon>Lactucinae</taxon>
        <taxon>Lactuca</taxon>
    </lineage>
</organism>
<name>A0AA36A118_LACSI</name>
<accession>A0AA36A118</accession>
<sequence length="148" mass="17132">MDLVFLTTMRTRPERIGDPQLRGLRNCNLLRFNKVSTSSLPRPITQVGVRLHPLKYFECIRSSTNNGGKVYEVRTKKQLSLRSLSYQPKVLQPHKVHILTREELSCRATTREVSYLLVHVHLKIPYHHAVSAKVSPNHMSLGHVFYVY</sequence>
<gene>
    <name evidence="1" type="ORF">LSALG_LOCUS41093</name>
</gene>
<keyword evidence="2" id="KW-1185">Reference proteome</keyword>
<dbReference type="EMBL" id="OX465085">
    <property type="protein sequence ID" value="CAI9302609.1"/>
    <property type="molecule type" value="Genomic_DNA"/>
</dbReference>
<dbReference type="Proteomes" id="UP001177003">
    <property type="component" value="Chromosome 9"/>
</dbReference>
<evidence type="ECO:0000313" key="1">
    <source>
        <dbReference type="EMBL" id="CAI9302609.1"/>
    </source>
</evidence>
<dbReference type="AlphaFoldDB" id="A0AA36A118"/>